<feature type="chain" id="PRO_5014094707" description="LEA-like protein" evidence="2">
    <location>
        <begin position="22"/>
        <end position="140"/>
    </location>
</feature>
<name>I1HL73_BRADI</name>
<evidence type="ECO:0000313" key="4">
    <source>
        <dbReference type="EnsemblPlants" id="KQK07184"/>
    </source>
</evidence>
<dbReference type="InterPro" id="IPR053325">
    <property type="entry name" value="H3-Acetyl_Activator"/>
</dbReference>
<evidence type="ECO:0000313" key="3">
    <source>
        <dbReference type="EMBL" id="KQK07184.1"/>
    </source>
</evidence>
<evidence type="ECO:0000256" key="1">
    <source>
        <dbReference type="SAM" id="MobiDB-lite"/>
    </source>
</evidence>
<sequence>MHRNPRVLLRAAASLLRPTTAAPPPQTLTNAAAPASQPLPLPRLPFAGHSRAFSTDYGKDVDEVNRKFAEAREEIEAAMDSKETVYFNEEAACARDAAGEALGAFDALLARVPPADADKLRRSMGLKMEQLKAELKQLEE</sequence>
<feature type="compositionally biased region" description="Low complexity" evidence="1">
    <location>
        <begin position="27"/>
        <end position="36"/>
    </location>
</feature>
<accession>I1HL73</accession>
<dbReference type="PANTHER" id="PTHR35706">
    <property type="entry name" value="F14O23.11 PROTEIN"/>
    <property type="match status" value="1"/>
</dbReference>
<dbReference type="eggNOG" id="ENOG502S3XZ">
    <property type="taxonomic scope" value="Eukaryota"/>
</dbReference>
<reference evidence="3 4" key="1">
    <citation type="journal article" date="2010" name="Nature">
        <title>Genome sequencing and analysis of the model grass Brachypodium distachyon.</title>
        <authorList>
            <consortium name="International Brachypodium Initiative"/>
        </authorList>
    </citation>
    <scope>NUCLEOTIDE SEQUENCE [LARGE SCALE GENOMIC DNA]</scope>
    <source>
        <strain evidence="3">Bd21</strain>
        <strain evidence="4">cv. Bd21</strain>
    </source>
</reference>
<feature type="region of interest" description="Disordered" evidence="1">
    <location>
        <begin position="18"/>
        <end position="43"/>
    </location>
</feature>
<evidence type="ECO:0000256" key="2">
    <source>
        <dbReference type="SAM" id="SignalP"/>
    </source>
</evidence>
<gene>
    <name evidence="4" type="primary">LOC100838176</name>
    <name evidence="3" type="ORF">BRADI_2g33630v3</name>
</gene>
<reference evidence="3" key="2">
    <citation type="submission" date="2017-06" db="EMBL/GenBank/DDBJ databases">
        <title>WGS assembly of Brachypodium distachyon.</title>
        <authorList>
            <consortium name="The International Brachypodium Initiative"/>
            <person name="Lucas S."/>
            <person name="Harmon-Smith M."/>
            <person name="Lail K."/>
            <person name="Tice H."/>
            <person name="Grimwood J."/>
            <person name="Bruce D."/>
            <person name="Barry K."/>
            <person name="Shu S."/>
            <person name="Lindquist E."/>
            <person name="Wang M."/>
            <person name="Pitluck S."/>
            <person name="Vogel J.P."/>
            <person name="Garvin D.F."/>
            <person name="Mockler T.C."/>
            <person name="Schmutz J."/>
            <person name="Rokhsar D."/>
            <person name="Bevan M.W."/>
        </authorList>
    </citation>
    <scope>NUCLEOTIDE SEQUENCE</scope>
    <source>
        <strain evidence="3">Bd21</strain>
    </source>
</reference>
<dbReference type="GeneID" id="100838176"/>
<dbReference type="Proteomes" id="UP000008810">
    <property type="component" value="Chromosome 2"/>
</dbReference>
<dbReference type="RefSeq" id="XP_003568802.1">
    <property type="nucleotide sequence ID" value="XM_003568754.4"/>
</dbReference>
<organism evidence="3">
    <name type="scientific">Brachypodium distachyon</name>
    <name type="common">Purple false brome</name>
    <name type="synonym">Trachynia distachya</name>
    <dbReference type="NCBI Taxonomy" id="15368"/>
    <lineage>
        <taxon>Eukaryota</taxon>
        <taxon>Viridiplantae</taxon>
        <taxon>Streptophyta</taxon>
        <taxon>Embryophyta</taxon>
        <taxon>Tracheophyta</taxon>
        <taxon>Spermatophyta</taxon>
        <taxon>Magnoliopsida</taxon>
        <taxon>Liliopsida</taxon>
        <taxon>Poales</taxon>
        <taxon>Poaceae</taxon>
        <taxon>BOP clade</taxon>
        <taxon>Pooideae</taxon>
        <taxon>Stipodae</taxon>
        <taxon>Brachypodieae</taxon>
        <taxon>Brachypodium</taxon>
    </lineage>
</organism>
<proteinExistence type="predicted"/>
<dbReference type="OMA" id="CTQRASA"/>
<feature type="signal peptide" evidence="2">
    <location>
        <begin position="1"/>
        <end position="21"/>
    </location>
</feature>
<dbReference type="HOGENOM" id="CLU_1828110_0_0_1"/>
<dbReference type="KEGG" id="bdi:100838176"/>
<evidence type="ECO:0000313" key="5">
    <source>
        <dbReference type="Proteomes" id="UP000008810"/>
    </source>
</evidence>
<dbReference type="PANTHER" id="PTHR35706:SF1">
    <property type="entry name" value="EMBRYOGENESIS-LIKE PROTEIN"/>
    <property type="match status" value="1"/>
</dbReference>
<evidence type="ECO:0008006" key="6">
    <source>
        <dbReference type="Google" id="ProtNLM"/>
    </source>
</evidence>
<dbReference type="Gramene" id="KQK07184">
    <property type="protein sequence ID" value="KQK07184"/>
    <property type="gene ID" value="BRADI_2g33630v3"/>
</dbReference>
<dbReference type="OrthoDB" id="273230at2759"/>
<dbReference type="AlphaFoldDB" id="I1HL73"/>
<keyword evidence="5" id="KW-1185">Reference proteome</keyword>
<protein>
    <recommendedName>
        <fullName evidence="6">LEA-like protein</fullName>
    </recommendedName>
</protein>
<dbReference type="EMBL" id="CM000881">
    <property type="protein sequence ID" value="KQK07184.1"/>
    <property type="molecule type" value="Genomic_DNA"/>
</dbReference>
<dbReference type="EnsemblPlants" id="KQK07184">
    <property type="protein sequence ID" value="KQK07184"/>
    <property type="gene ID" value="BRADI_2g33630v3"/>
</dbReference>
<reference evidence="4" key="3">
    <citation type="submission" date="2018-08" db="UniProtKB">
        <authorList>
            <consortium name="EnsemblPlants"/>
        </authorList>
    </citation>
    <scope>IDENTIFICATION</scope>
    <source>
        <strain evidence="4">cv. Bd21</strain>
    </source>
</reference>
<keyword evidence="2" id="KW-0732">Signal</keyword>